<keyword evidence="2" id="KW-0812">Transmembrane</keyword>
<evidence type="ECO:0000256" key="1">
    <source>
        <dbReference type="SAM" id="MobiDB-lite"/>
    </source>
</evidence>
<evidence type="ECO:0000313" key="4">
    <source>
        <dbReference type="Proteomes" id="UP001054837"/>
    </source>
</evidence>
<protein>
    <submittedName>
        <fullName evidence="3">Uncharacterized protein</fullName>
    </submittedName>
</protein>
<dbReference type="AlphaFoldDB" id="A0AAV4Q2S5"/>
<feature type="transmembrane region" description="Helical" evidence="2">
    <location>
        <begin position="67"/>
        <end position="87"/>
    </location>
</feature>
<keyword evidence="2" id="KW-1133">Transmembrane helix</keyword>
<name>A0AAV4Q2S5_9ARAC</name>
<proteinExistence type="predicted"/>
<evidence type="ECO:0000313" key="3">
    <source>
        <dbReference type="EMBL" id="GIY04223.1"/>
    </source>
</evidence>
<organism evidence="3 4">
    <name type="scientific">Caerostris darwini</name>
    <dbReference type="NCBI Taxonomy" id="1538125"/>
    <lineage>
        <taxon>Eukaryota</taxon>
        <taxon>Metazoa</taxon>
        <taxon>Ecdysozoa</taxon>
        <taxon>Arthropoda</taxon>
        <taxon>Chelicerata</taxon>
        <taxon>Arachnida</taxon>
        <taxon>Araneae</taxon>
        <taxon>Araneomorphae</taxon>
        <taxon>Entelegynae</taxon>
        <taxon>Araneoidea</taxon>
        <taxon>Araneidae</taxon>
        <taxon>Caerostris</taxon>
    </lineage>
</organism>
<evidence type="ECO:0000256" key="2">
    <source>
        <dbReference type="SAM" id="Phobius"/>
    </source>
</evidence>
<dbReference type="Proteomes" id="UP001054837">
    <property type="component" value="Unassembled WGS sequence"/>
</dbReference>
<accession>A0AAV4Q2S5</accession>
<comment type="caution">
    <text evidence="3">The sequence shown here is derived from an EMBL/GenBank/DDBJ whole genome shotgun (WGS) entry which is preliminary data.</text>
</comment>
<keyword evidence="2" id="KW-0472">Membrane</keyword>
<sequence length="92" mass="10631">MSSEDDKRSGRPKEAVTDENIKKSPKERSPLFCHRSEMEIHISQNKIFPASFSLQGRRFKWKKTRHIALTFSMKMHVGIGLYSGFILGCRGF</sequence>
<reference evidence="3 4" key="1">
    <citation type="submission" date="2021-06" db="EMBL/GenBank/DDBJ databases">
        <title>Caerostris darwini draft genome.</title>
        <authorList>
            <person name="Kono N."/>
            <person name="Arakawa K."/>
        </authorList>
    </citation>
    <scope>NUCLEOTIDE SEQUENCE [LARGE SCALE GENOMIC DNA]</scope>
</reference>
<feature type="region of interest" description="Disordered" evidence="1">
    <location>
        <begin position="1"/>
        <end position="29"/>
    </location>
</feature>
<dbReference type="EMBL" id="BPLQ01003906">
    <property type="protein sequence ID" value="GIY04223.1"/>
    <property type="molecule type" value="Genomic_DNA"/>
</dbReference>
<gene>
    <name evidence="3" type="ORF">CDAR_253561</name>
</gene>
<keyword evidence="4" id="KW-1185">Reference proteome</keyword>